<dbReference type="InterPro" id="IPR029062">
    <property type="entry name" value="Class_I_gatase-like"/>
</dbReference>
<dbReference type="EMBL" id="PDUD01000017">
    <property type="protein sequence ID" value="PHN06648.1"/>
    <property type="molecule type" value="Genomic_DNA"/>
</dbReference>
<reference evidence="2 3" key="1">
    <citation type="submission" date="2017-10" db="EMBL/GenBank/DDBJ databases">
        <title>The draft genome sequence of Lewinella nigricans NBRC 102662.</title>
        <authorList>
            <person name="Wang K."/>
        </authorList>
    </citation>
    <scope>NUCLEOTIDE SEQUENCE [LARGE SCALE GENOMIC DNA]</scope>
    <source>
        <strain evidence="2 3">NBRC 102662</strain>
    </source>
</reference>
<accession>A0A2D0NE20</accession>
<keyword evidence="1" id="KW-0472">Membrane</keyword>
<dbReference type="AlphaFoldDB" id="A0A2D0NE20"/>
<evidence type="ECO:0000313" key="2">
    <source>
        <dbReference type="EMBL" id="PHN06648.1"/>
    </source>
</evidence>
<gene>
    <name evidence="2" type="ORF">CRP01_10150</name>
</gene>
<sequence length="581" mass="66059">MSFQPLFPIWVIIIGFVLILALLSWLEIRRPLRWRSLRLSALVLALLALMGILLQPSREQIRSDAPVLLLTADYESSVVDSLLLAHSDWEIYRTPGAATYLRSNSLEKLVGLSDLSHRIGALAGNGLPAYAWEYLPQKQFPFFPSALQSGMQKITQKVYSEGQVNQLEGSIYLMDVSRQLLLKDPEGPLDSTIVEPDGLQSFTLNFTPQEAGTWEYQLVQKDTNGQLLSEHILPIRVDPEKRLRVLILQAFPTFEVRYLKDFLADRGHEVAVRSQISRTNFRTEFANLPDRNLNRLSTALLDDFDLLIADAAAFGQLGRNDLNNLSTAVEQGLGFLGIVNGDDASFRRWLGLINVGGEPDSVRLGNNLTLAAYPVNRQQDREWYDLQRTANDRSVAAYFYRGRGKIGFQTTQESYAQLLRGDSLTYASLWMPVLEGTLRETYKDYTIELLSEFPNYTGEPLDFRITANQPLETVTVDDQKIAVREDPFLDNVWYGRFWPRSTGWHQIAVGEESLDIYSFAANAWPDLRLAQLRRQSLMQVRAEGLPKGEAFQQTRLEPVSRLWFYLLFLLSAGFLWLAPKL</sequence>
<dbReference type="Proteomes" id="UP000223913">
    <property type="component" value="Unassembled WGS sequence"/>
</dbReference>
<proteinExistence type="predicted"/>
<keyword evidence="1" id="KW-0812">Transmembrane</keyword>
<dbReference type="SUPFAM" id="SSF52317">
    <property type="entry name" value="Class I glutamine amidotransferase-like"/>
    <property type="match status" value="1"/>
</dbReference>
<dbReference type="OrthoDB" id="980086at2"/>
<comment type="caution">
    <text evidence="2">The sequence shown here is derived from an EMBL/GenBank/DDBJ whole genome shotgun (WGS) entry which is preliminary data.</text>
</comment>
<feature type="transmembrane region" description="Helical" evidence="1">
    <location>
        <begin position="562"/>
        <end position="578"/>
    </location>
</feature>
<keyword evidence="3" id="KW-1185">Reference proteome</keyword>
<dbReference type="RefSeq" id="WP_099149904.1">
    <property type="nucleotide sequence ID" value="NZ_PDUD01000017.1"/>
</dbReference>
<feature type="transmembrane region" description="Helical" evidence="1">
    <location>
        <begin position="6"/>
        <end position="25"/>
    </location>
</feature>
<protein>
    <submittedName>
        <fullName evidence="2">Uncharacterized protein</fullName>
    </submittedName>
</protein>
<evidence type="ECO:0000256" key="1">
    <source>
        <dbReference type="SAM" id="Phobius"/>
    </source>
</evidence>
<keyword evidence="1" id="KW-1133">Transmembrane helix</keyword>
<evidence type="ECO:0000313" key="3">
    <source>
        <dbReference type="Proteomes" id="UP000223913"/>
    </source>
</evidence>
<name>A0A2D0NE20_FLAN2</name>
<feature type="transmembrane region" description="Helical" evidence="1">
    <location>
        <begin position="37"/>
        <end position="54"/>
    </location>
</feature>
<organism evidence="2 3">
    <name type="scientific">Flavilitoribacter nigricans (strain ATCC 23147 / DSM 23189 / NBRC 102662 / NCIMB 1420 / SS-2)</name>
    <name type="common">Lewinella nigricans</name>
    <dbReference type="NCBI Taxonomy" id="1122177"/>
    <lineage>
        <taxon>Bacteria</taxon>
        <taxon>Pseudomonadati</taxon>
        <taxon>Bacteroidota</taxon>
        <taxon>Saprospiria</taxon>
        <taxon>Saprospirales</taxon>
        <taxon>Lewinellaceae</taxon>
        <taxon>Flavilitoribacter</taxon>
    </lineage>
</organism>